<comment type="caution">
    <text evidence="2">The sequence shown here is derived from an EMBL/GenBank/DDBJ whole genome shotgun (WGS) entry which is preliminary data.</text>
</comment>
<sequence length="84" mass="9286">MRNISKRMGKRGALTIPQHLRHELGLQGGDAVDLAPTGDGGLIIRKHRPTCNICHGTCEVVTFKGFQICRECFQGIREEVGKLD</sequence>
<dbReference type="InterPro" id="IPR037914">
    <property type="entry name" value="SpoVT-AbrB_sf"/>
</dbReference>
<protein>
    <submittedName>
        <fullName evidence="2">AbrB/MazE/SpoVT family DNA-binding domain-containing protein</fullName>
    </submittedName>
</protein>
<dbReference type="EMBL" id="QXWZ01000009">
    <property type="protein sequence ID" value="NBI78575.1"/>
    <property type="molecule type" value="Genomic_DNA"/>
</dbReference>
<dbReference type="AlphaFoldDB" id="A0A845RIB8"/>
<organism evidence="2 3">
    <name type="scientific">Anaerotruncus colihominis</name>
    <dbReference type="NCBI Taxonomy" id="169435"/>
    <lineage>
        <taxon>Bacteria</taxon>
        <taxon>Bacillati</taxon>
        <taxon>Bacillota</taxon>
        <taxon>Clostridia</taxon>
        <taxon>Eubacteriales</taxon>
        <taxon>Oscillospiraceae</taxon>
        <taxon>Anaerotruncus</taxon>
    </lineage>
</organism>
<feature type="domain" description="SpoVT-AbrB" evidence="1">
    <location>
        <begin position="6"/>
        <end position="50"/>
    </location>
</feature>
<dbReference type="SMART" id="SM00966">
    <property type="entry name" value="SpoVT_AbrB"/>
    <property type="match status" value="1"/>
</dbReference>
<dbReference type="SUPFAM" id="SSF89447">
    <property type="entry name" value="AbrB/MazE/MraZ-like"/>
    <property type="match status" value="1"/>
</dbReference>
<dbReference type="OrthoDB" id="9782993at2"/>
<reference evidence="2 3" key="1">
    <citation type="submission" date="2018-08" db="EMBL/GenBank/DDBJ databases">
        <title>Murine metabolic-syndrome-specific gut microbial biobank.</title>
        <authorList>
            <person name="Liu C."/>
        </authorList>
    </citation>
    <scope>NUCLEOTIDE SEQUENCE [LARGE SCALE GENOMIC DNA]</scope>
    <source>
        <strain evidence="2 3">X69</strain>
    </source>
</reference>
<dbReference type="Proteomes" id="UP000446348">
    <property type="component" value="Unassembled WGS sequence"/>
</dbReference>
<evidence type="ECO:0000313" key="2">
    <source>
        <dbReference type="EMBL" id="NBI78575.1"/>
    </source>
</evidence>
<gene>
    <name evidence="2" type="ORF">D3Z39_06795</name>
</gene>
<dbReference type="RefSeq" id="WP_160209422.1">
    <property type="nucleotide sequence ID" value="NZ_QXWZ01000009.1"/>
</dbReference>
<dbReference type="NCBIfam" id="TIGR01439">
    <property type="entry name" value="lp_hng_hel_AbrB"/>
    <property type="match status" value="1"/>
</dbReference>
<dbReference type="Pfam" id="PF04014">
    <property type="entry name" value="MazE_antitoxin"/>
    <property type="match status" value="1"/>
</dbReference>
<accession>A0A845RIB8</accession>
<evidence type="ECO:0000259" key="1">
    <source>
        <dbReference type="SMART" id="SM00966"/>
    </source>
</evidence>
<dbReference type="InterPro" id="IPR007159">
    <property type="entry name" value="SpoVT-AbrB_dom"/>
</dbReference>
<dbReference type="GO" id="GO:0003677">
    <property type="term" value="F:DNA binding"/>
    <property type="evidence" value="ECO:0007669"/>
    <property type="project" value="UniProtKB-KW"/>
</dbReference>
<evidence type="ECO:0000313" key="3">
    <source>
        <dbReference type="Proteomes" id="UP000446348"/>
    </source>
</evidence>
<name>A0A845RIB8_9FIRM</name>
<dbReference type="Gene3D" id="2.10.260.10">
    <property type="match status" value="1"/>
</dbReference>
<proteinExistence type="predicted"/>
<keyword evidence="2" id="KW-0238">DNA-binding</keyword>